<accession>A0A1E7NJC7</accession>
<dbReference type="AlphaFoldDB" id="A0A1E7NJC7"/>
<evidence type="ECO:0000256" key="3">
    <source>
        <dbReference type="ARBA" id="ARBA00023125"/>
    </source>
</evidence>
<organism evidence="7 8">
    <name type="scientific">Campylobacter jejuni</name>
    <dbReference type="NCBI Taxonomy" id="197"/>
    <lineage>
        <taxon>Bacteria</taxon>
        <taxon>Pseudomonadati</taxon>
        <taxon>Campylobacterota</taxon>
        <taxon>Epsilonproteobacteria</taxon>
        <taxon>Campylobacterales</taxon>
        <taxon>Campylobacteraceae</taxon>
        <taxon>Campylobacter</taxon>
    </lineage>
</organism>
<evidence type="ECO:0000256" key="1">
    <source>
        <dbReference type="ARBA" id="ARBA00008761"/>
    </source>
</evidence>
<dbReference type="Proteomes" id="UP000286791">
    <property type="component" value="Unassembled WGS sequence"/>
</dbReference>
<comment type="similarity">
    <text evidence="1">In the C-terminal section; belongs to the transposase 35 family.</text>
</comment>
<reference evidence="7 8" key="1">
    <citation type="journal article" date="2019" name="Appl. Environ. Microbiol.">
        <title>Population genetics and characterization of Campylobacter jejuni isolates in western jackdaws and game birds in Finland.</title>
        <authorList>
            <person name="Kovanen S."/>
            <person name="Rossi M."/>
            <person name="Pohja-Mykra M."/>
            <person name="Nieminen T."/>
            <person name="Raunio-Saarnisto M."/>
            <person name="Sauvala M."/>
            <person name="Fredriksson-Ahomaa M."/>
            <person name="Hanninen M.L."/>
            <person name="Kivisto R."/>
        </authorList>
    </citation>
    <scope>NUCLEOTIDE SEQUENCE [LARGE SCALE GENOMIC DNA]</scope>
    <source>
        <strain evidence="7 8">CB304</strain>
    </source>
</reference>
<keyword evidence="4" id="KW-0233">DNA recombination</keyword>
<evidence type="ECO:0000313" key="8">
    <source>
        <dbReference type="Proteomes" id="UP000286791"/>
    </source>
</evidence>
<dbReference type="GO" id="GO:0032196">
    <property type="term" value="P:transposition"/>
    <property type="evidence" value="ECO:0007669"/>
    <property type="project" value="UniProtKB-KW"/>
</dbReference>
<name>A0A1E7NJC7_CAMJU</name>
<dbReference type="InterPro" id="IPR010095">
    <property type="entry name" value="Cas12f1-like_TNB"/>
</dbReference>
<feature type="domain" description="Probable transposase IS891/IS1136/IS1341" evidence="5">
    <location>
        <begin position="193"/>
        <end position="297"/>
    </location>
</feature>
<evidence type="ECO:0000256" key="4">
    <source>
        <dbReference type="ARBA" id="ARBA00023172"/>
    </source>
</evidence>
<evidence type="ECO:0000313" key="7">
    <source>
        <dbReference type="EMBL" id="RTJ97478.1"/>
    </source>
</evidence>
<dbReference type="RefSeq" id="WP_070243227.1">
    <property type="nucleotide sequence ID" value="NZ_MJVT01000045.1"/>
</dbReference>
<gene>
    <name evidence="7" type="ORF">C3H48_08945</name>
</gene>
<dbReference type="EMBL" id="PRCE01000122">
    <property type="protein sequence ID" value="RTJ97478.1"/>
    <property type="molecule type" value="Genomic_DNA"/>
</dbReference>
<dbReference type="InterPro" id="IPR001959">
    <property type="entry name" value="Transposase"/>
</dbReference>
<sequence length="415" mass="48311">MKTLQRVERHIIKPYNKNYNSLLLLANKTKNLYNYVNYLLRQDFITKKPQIKEYDLSKKLASEKQFDYKELPSQTAQQTIKLLYKDWKSFFKCLKSYQKDKNKFTSNPKLPKYKRKGEKGHHIAIFTNQQAKIKQYKNFNKIVFPKSVNIKSIITKIDTNISSLKQVRIIPKATCFIVEIVYETNQLAINYVKNSFLSCDLGLNNFVTTIDTQSKQPLIINGKGIKSINQYYNKKKAYLQAIAKKSNNRFITKQLLKLLNFRENKLNDFLHKASNFLVKYCVKHSIETLIIGKNKEWKKEINLGAKNNQSFTSIPYENFISKLAYKCETYGINFVLTEENYTSKCDHLANEKMKHQEKYLGKRIKRGLFKSSTNKILNADVNGAIGIARKVFHNAVQTLVDSGTAFVPIKINLAF</sequence>
<dbReference type="Pfam" id="PF01385">
    <property type="entry name" value="OrfB_IS605"/>
    <property type="match status" value="1"/>
</dbReference>
<evidence type="ECO:0000259" key="5">
    <source>
        <dbReference type="Pfam" id="PF01385"/>
    </source>
</evidence>
<evidence type="ECO:0000259" key="6">
    <source>
        <dbReference type="Pfam" id="PF07282"/>
    </source>
</evidence>
<keyword evidence="2" id="KW-0815">Transposition</keyword>
<keyword evidence="3" id="KW-0238">DNA-binding</keyword>
<evidence type="ECO:0000256" key="2">
    <source>
        <dbReference type="ARBA" id="ARBA00022578"/>
    </source>
</evidence>
<dbReference type="NCBIfam" id="TIGR01766">
    <property type="entry name" value="IS200/IS605 family accessory protein TnpB-like domain"/>
    <property type="match status" value="1"/>
</dbReference>
<dbReference type="GO" id="GO:0003677">
    <property type="term" value="F:DNA binding"/>
    <property type="evidence" value="ECO:0007669"/>
    <property type="project" value="UniProtKB-KW"/>
</dbReference>
<proteinExistence type="inferred from homology"/>
<dbReference type="NCBIfam" id="NF040570">
    <property type="entry name" value="guided_TnpB"/>
    <property type="match status" value="1"/>
</dbReference>
<comment type="caution">
    <text evidence="7">The sequence shown here is derived from an EMBL/GenBank/DDBJ whole genome shotgun (WGS) entry which is preliminary data.</text>
</comment>
<dbReference type="GO" id="GO:0006310">
    <property type="term" value="P:DNA recombination"/>
    <property type="evidence" value="ECO:0007669"/>
    <property type="project" value="UniProtKB-KW"/>
</dbReference>
<dbReference type="Pfam" id="PF07282">
    <property type="entry name" value="Cas12f1-like_TNB"/>
    <property type="match status" value="1"/>
</dbReference>
<feature type="domain" description="Cas12f1-like TNB" evidence="6">
    <location>
        <begin position="316"/>
        <end position="387"/>
    </location>
</feature>
<protein>
    <submittedName>
        <fullName evidence="7">Transposase</fullName>
    </submittedName>
</protein>